<dbReference type="GO" id="GO:0016491">
    <property type="term" value="F:oxidoreductase activity"/>
    <property type="evidence" value="ECO:0007669"/>
    <property type="project" value="UniProtKB-KW"/>
</dbReference>
<evidence type="ECO:0000256" key="6">
    <source>
        <dbReference type="PIRSR" id="PIRSR000138-1"/>
    </source>
</evidence>
<evidence type="ECO:0000256" key="2">
    <source>
        <dbReference type="ARBA" id="ARBA00022630"/>
    </source>
</evidence>
<sequence>MSGSSTGQAGRVTGWGAAGAAETPAGRLRRRFPTFDDLQGRARSRVARFAYDFVAGGVGDGAPNVAHNRAAMDAVRIVPRYALDLSGVATATRLFGRDYAAPVGVAPMGNTGMVWPRADAILAAAAQAARIPYVSSTVANVGMEELARIAPDSLWFQLYGCPAEGHRLSLDLIRRAEAAGAHALVVTLDVPMRQKRVHDVRNGLAVPFKYRPRTVLDIARAPVWALEMLRKGQPRFENMKKYVGEDASVGELASFVTQHMTTGVTWDDIARFREAWPRALVLKGIQHPEDAERAVALGVDGIWVSNHGGRQFDAAPASIDTVPAIAAAVGGRAKILYDGSIRSGLDVLRALAVGADFCFAGRAFLLAVAALGEAGGGHATSAFLEEIRGTFGQAGIRSVEEAARATVLHPNAVRFEPEANAAGLEAPRRRAS</sequence>
<evidence type="ECO:0000313" key="10">
    <source>
        <dbReference type="EMBL" id="TCZ65960.1"/>
    </source>
</evidence>
<dbReference type="Gene3D" id="3.20.20.70">
    <property type="entry name" value="Aldolase class I"/>
    <property type="match status" value="1"/>
</dbReference>
<feature type="binding site" evidence="7">
    <location>
        <position position="305"/>
    </location>
    <ligand>
        <name>FMN</name>
        <dbReference type="ChEBI" id="CHEBI:58210"/>
    </ligand>
</feature>
<feature type="binding site" evidence="7">
    <location>
        <begin position="338"/>
        <end position="342"/>
    </location>
    <ligand>
        <name>FMN</name>
        <dbReference type="ChEBI" id="CHEBI:58210"/>
    </ligand>
</feature>
<dbReference type="Pfam" id="PF01070">
    <property type="entry name" value="FMN_dh"/>
    <property type="match status" value="1"/>
</dbReference>
<keyword evidence="2 7" id="KW-0285">Flavoprotein</keyword>
<evidence type="ECO:0000313" key="11">
    <source>
        <dbReference type="Proteomes" id="UP000295023"/>
    </source>
</evidence>
<feature type="domain" description="FMN hydroxy acid dehydrogenase" evidence="9">
    <location>
        <begin position="27"/>
        <end position="412"/>
    </location>
</feature>
<dbReference type="PROSITE" id="PS00557">
    <property type="entry name" value="FMN_HYDROXY_ACID_DH_1"/>
    <property type="match status" value="1"/>
</dbReference>
<dbReference type="InterPro" id="IPR000262">
    <property type="entry name" value="FMN-dep_DH"/>
</dbReference>
<accession>A0A4R4DV48</accession>
<dbReference type="PIRSF" id="PIRSF000138">
    <property type="entry name" value="Al-hdrx_acd_dh"/>
    <property type="match status" value="1"/>
</dbReference>
<organism evidence="10 11">
    <name type="scientific">Roseicella aquatilis</name>
    <dbReference type="NCBI Taxonomy" id="2527868"/>
    <lineage>
        <taxon>Bacteria</taxon>
        <taxon>Pseudomonadati</taxon>
        <taxon>Pseudomonadota</taxon>
        <taxon>Alphaproteobacteria</taxon>
        <taxon>Acetobacterales</taxon>
        <taxon>Roseomonadaceae</taxon>
        <taxon>Roseicella</taxon>
    </lineage>
</organism>
<keyword evidence="3 7" id="KW-0288">FMN</keyword>
<feature type="binding site" evidence="7">
    <location>
        <position position="196"/>
    </location>
    <ligand>
        <name>glyoxylate</name>
        <dbReference type="ChEBI" id="CHEBI:36655"/>
    </ligand>
</feature>
<dbReference type="OrthoDB" id="9770452at2"/>
<dbReference type="CDD" id="cd02809">
    <property type="entry name" value="alpha_hydroxyacid_oxid_FMN"/>
    <property type="match status" value="1"/>
</dbReference>
<dbReference type="AlphaFoldDB" id="A0A4R4DV48"/>
<gene>
    <name evidence="10" type="ORF">EXY23_02415</name>
</gene>
<evidence type="ECO:0000259" key="9">
    <source>
        <dbReference type="PROSITE" id="PS51349"/>
    </source>
</evidence>
<evidence type="ECO:0000256" key="5">
    <source>
        <dbReference type="ARBA" id="ARBA00024042"/>
    </source>
</evidence>
<dbReference type="InterPro" id="IPR008259">
    <property type="entry name" value="FMN_hydac_DH_AS"/>
</dbReference>
<evidence type="ECO:0000256" key="4">
    <source>
        <dbReference type="ARBA" id="ARBA00023002"/>
    </source>
</evidence>
<reference evidence="10 11" key="1">
    <citation type="submission" date="2019-03" db="EMBL/GenBank/DDBJ databases">
        <title>Paracraurococcus aquatilis NE82 genome sequence.</title>
        <authorList>
            <person name="Zhao Y."/>
            <person name="Du Z."/>
        </authorList>
    </citation>
    <scope>NUCLEOTIDE SEQUENCE [LARGE SCALE GENOMIC DNA]</scope>
    <source>
        <strain evidence="10 11">NE82</strain>
    </source>
</reference>
<keyword evidence="4" id="KW-0560">Oxidoreductase</keyword>
<dbReference type="GO" id="GO:0010181">
    <property type="term" value="F:FMN binding"/>
    <property type="evidence" value="ECO:0007669"/>
    <property type="project" value="InterPro"/>
</dbReference>
<evidence type="ECO:0000256" key="1">
    <source>
        <dbReference type="ARBA" id="ARBA00001917"/>
    </source>
</evidence>
<protein>
    <submittedName>
        <fullName evidence="10">Alpha-hydroxy-acid oxidizing protein</fullName>
    </submittedName>
</protein>
<feature type="binding site" evidence="7">
    <location>
        <position position="187"/>
    </location>
    <ligand>
        <name>FMN</name>
        <dbReference type="ChEBI" id="CHEBI:58210"/>
    </ligand>
</feature>
<feature type="binding site" evidence="7">
    <location>
        <position position="307"/>
    </location>
    <ligand>
        <name>glyoxylate</name>
        <dbReference type="ChEBI" id="CHEBI:36655"/>
    </ligand>
</feature>
<feature type="region of interest" description="Disordered" evidence="8">
    <location>
        <begin position="1"/>
        <end position="20"/>
    </location>
</feature>
<feature type="active site" description="Proton acceptor" evidence="6">
    <location>
        <position position="307"/>
    </location>
</feature>
<dbReference type="PROSITE" id="PS51349">
    <property type="entry name" value="FMN_HYDROXY_ACID_DH_2"/>
    <property type="match status" value="1"/>
</dbReference>
<dbReference type="PANTHER" id="PTHR10578">
    <property type="entry name" value="S -2-HYDROXY-ACID OXIDASE-RELATED"/>
    <property type="match status" value="1"/>
</dbReference>
<dbReference type="InterPro" id="IPR012133">
    <property type="entry name" value="Alpha-hydoxy_acid_DH_FMN"/>
</dbReference>
<feature type="binding site" evidence="7">
    <location>
        <begin position="107"/>
        <end position="109"/>
    </location>
    <ligand>
        <name>FMN</name>
        <dbReference type="ChEBI" id="CHEBI:58210"/>
    </ligand>
</feature>
<feature type="binding site" evidence="7">
    <location>
        <position position="157"/>
    </location>
    <ligand>
        <name>FMN</name>
        <dbReference type="ChEBI" id="CHEBI:58210"/>
    </ligand>
</feature>
<keyword evidence="11" id="KW-1185">Reference proteome</keyword>
<dbReference type="InterPro" id="IPR013785">
    <property type="entry name" value="Aldolase_TIM"/>
</dbReference>
<dbReference type="RefSeq" id="WP_132284181.1">
    <property type="nucleotide sequence ID" value="NZ_SKBM01000002.1"/>
</dbReference>
<feature type="binding site" evidence="7">
    <location>
        <position position="136"/>
    </location>
    <ligand>
        <name>FMN</name>
        <dbReference type="ChEBI" id="CHEBI:58210"/>
    </ligand>
</feature>
<dbReference type="Proteomes" id="UP000295023">
    <property type="component" value="Unassembled WGS sequence"/>
</dbReference>
<dbReference type="EMBL" id="SKBM01000002">
    <property type="protein sequence ID" value="TCZ65960.1"/>
    <property type="molecule type" value="Genomic_DNA"/>
</dbReference>
<evidence type="ECO:0000256" key="8">
    <source>
        <dbReference type="SAM" id="MobiDB-lite"/>
    </source>
</evidence>
<dbReference type="PANTHER" id="PTHR10578:SF107">
    <property type="entry name" value="2-HYDROXYACID OXIDASE 1"/>
    <property type="match status" value="1"/>
</dbReference>
<evidence type="ECO:0000256" key="7">
    <source>
        <dbReference type="PIRSR" id="PIRSR000138-2"/>
    </source>
</evidence>
<dbReference type="SUPFAM" id="SSF51395">
    <property type="entry name" value="FMN-linked oxidoreductases"/>
    <property type="match status" value="1"/>
</dbReference>
<name>A0A4R4DV48_9PROT</name>
<evidence type="ECO:0000256" key="3">
    <source>
        <dbReference type="ARBA" id="ARBA00022643"/>
    </source>
</evidence>
<feature type="binding site" evidence="7">
    <location>
        <position position="283"/>
    </location>
    <ligand>
        <name>FMN</name>
        <dbReference type="ChEBI" id="CHEBI:58210"/>
    </ligand>
</feature>
<feature type="binding site" evidence="7">
    <location>
        <begin position="361"/>
        <end position="362"/>
    </location>
    <ligand>
        <name>FMN</name>
        <dbReference type="ChEBI" id="CHEBI:58210"/>
    </ligand>
</feature>
<comment type="cofactor">
    <cofactor evidence="1">
        <name>FMN</name>
        <dbReference type="ChEBI" id="CHEBI:58210"/>
    </cofactor>
</comment>
<proteinExistence type="inferred from homology"/>
<feature type="binding site" evidence="7">
    <location>
        <position position="159"/>
    </location>
    <ligand>
        <name>glyoxylate</name>
        <dbReference type="ChEBI" id="CHEBI:36655"/>
    </ligand>
</feature>
<feature type="binding site" evidence="7">
    <location>
        <position position="310"/>
    </location>
    <ligand>
        <name>glyoxylate</name>
        <dbReference type="ChEBI" id="CHEBI:36655"/>
    </ligand>
</feature>
<dbReference type="InterPro" id="IPR037396">
    <property type="entry name" value="FMN_HAD"/>
</dbReference>
<comment type="caution">
    <text evidence="10">The sequence shown here is derived from an EMBL/GenBank/DDBJ whole genome shotgun (WGS) entry which is preliminary data.</text>
</comment>
<comment type="similarity">
    <text evidence="5">Belongs to the FMN-dependent alpha-hydroxy acid dehydrogenase family.</text>
</comment>